<feature type="compositionally biased region" description="Pro residues" evidence="1">
    <location>
        <begin position="211"/>
        <end position="220"/>
    </location>
</feature>
<dbReference type="PANTHER" id="PTHR21666">
    <property type="entry name" value="PEPTIDASE-RELATED"/>
    <property type="match status" value="1"/>
</dbReference>
<evidence type="ECO:0000313" key="3">
    <source>
        <dbReference type="EMBL" id="AXI80822.1"/>
    </source>
</evidence>
<evidence type="ECO:0000259" key="2">
    <source>
        <dbReference type="PROSITE" id="PS51782"/>
    </source>
</evidence>
<evidence type="ECO:0000256" key="1">
    <source>
        <dbReference type="SAM" id="MobiDB-lite"/>
    </source>
</evidence>
<organism evidence="3 4">
    <name type="scientific">Peterkaempfera bronchialis</name>
    <dbReference type="NCBI Taxonomy" id="2126346"/>
    <lineage>
        <taxon>Bacteria</taxon>
        <taxon>Bacillati</taxon>
        <taxon>Actinomycetota</taxon>
        <taxon>Actinomycetes</taxon>
        <taxon>Kitasatosporales</taxon>
        <taxon>Streptomycetaceae</taxon>
        <taxon>Peterkaempfera</taxon>
    </lineage>
</organism>
<dbReference type="InterPro" id="IPR036779">
    <property type="entry name" value="LysM_dom_sf"/>
</dbReference>
<gene>
    <name evidence="3" type="ORF">C7M71_029030</name>
</gene>
<feature type="region of interest" description="Disordered" evidence="1">
    <location>
        <begin position="138"/>
        <end position="157"/>
    </location>
</feature>
<keyword evidence="4" id="KW-1185">Reference proteome</keyword>
<reference evidence="4" key="1">
    <citation type="submission" date="2018-07" db="EMBL/GenBank/DDBJ databases">
        <title>Streptacidiphilus bronchialis DSM 106435 chromosome.</title>
        <authorList>
            <person name="Batra D."/>
            <person name="Gulvik C.A."/>
        </authorList>
    </citation>
    <scope>NUCLEOTIDE SEQUENCE [LARGE SCALE GENOMIC DNA]</scope>
    <source>
        <strain evidence="4">DSM 106435</strain>
    </source>
</reference>
<dbReference type="Pfam" id="PF01551">
    <property type="entry name" value="Peptidase_M23"/>
    <property type="match status" value="1"/>
</dbReference>
<sequence length="379" mass="38825">MAREARHRRPHTTSTTNRLVLAAGVTGAGLGVPVAVAGAGGAAAATPHLADRSLDLSADTLDASVQTVALTGAVELAAASAKSAAPTVHVVAPGETLSGIAAGRRTPGGWRSVYLENQELIGSDPDRIIPGQRLHLDPPAPAPAARPAARSTGHVVRSGETLTSIAQDEGVDGGWHSVYVENRQLIGDDPDRILPGQHLTLPAPATAHPPKATPPAAPKPPAHRPAAHKPAAPKPPAHKPAAHPAARAILPVHGYTLTAGYHAAGSHWTHRHTGQDFAVPTGTPVVAVLTGTVVSAGWGGAYGNEVVLRHRDGTYTVYAHLSSIAVHSGQSVTAGARLGRSGATGNVTGPHLHFEVRNAPGYGSDIDPVAWLSRYGLHL</sequence>
<dbReference type="Gene3D" id="3.10.350.10">
    <property type="entry name" value="LysM domain"/>
    <property type="match status" value="2"/>
</dbReference>
<accession>A0A345T4B7</accession>
<dbReference type="PANTHER" id="PTHR21666:SF270">
    <property type="entry name" value="MUREIN HYDROLASE ACTIVATOR ENVC"/>
    <property type="match status" value="1"/>
</dbReference>
<name>A0A345T4B7_9ACTN</name>
<dbReference type="Gene3D" id="2.70.70.10">
    <property type="entry name" value="Glucose Permease (Domain IIA)"/>
    <property type="match status" value="1"/>
</dbReference>
<dbReference type="RefSeq" id="WP_111491094.1">
    <property type="nucleotide sequence ID" value="NZ_CP031264.1"/>
</dbReference>
<dbReference type="InterPro" id="IPR011055">
    <property type="entry name" value="Dup_hybrid_motif"/>
</dbReference>
<protein>
    <submittedName>
        <fullName evidence="3">LysM peptidoglycan-binding domain-containing protein</fullName>
    </submittedName>
</protein>
<dbReference type="Pfam" id="PF01476">
    <property type="entry name" value="LysM"/>
    <property type="match status" value="1"/>
</dbReference>
<dbReference type="InterPro" id="IPR050570">
    <property type="entry name" value="Cell_wall_metabolism_enzyme"/>
</dbReference>
<proteinExistence type="predicted"/>
<dbReference type="InterPro" id="IPR016047">
    <property type="entry name" value="M23ase_b-sheet_dom"/>
</dbReference>
<dbReference type="PROSITE" id="PS51782">
    <property type="entry name" value="LYSM"/>
    <property type="match status" value="1"/>
</dbReference>
<dbReference type="Proteomes" id="UP000249340">
    <property type="component" value="Chromosome"/>
</dbReference>
<dbReference type="SMART" id="SM00257">
    <property type="entry name" value="LysM"/>
    <property type="match status" value="2"/>
</dbReference>
<feature type="domain" description="LysM" evidence="2">
    <location>
        <begin position="152"/>
        <end position="201"/>
    </location>
</feature>
<dbReference type="InterPro" id="IPR018392">
    <property type="entry name" value="LysM"/>
</dbReference>
<dbReference type="SUPFAM" id="SSF51261">
    <property type="entry name" value="Duplicated hybrid motif"/>
    <property type="match status" value="1"/>
</dbReference>
<dbReference type="CDD" id="cd12797">
    <property type="entry name" value="M23_peptidase"/>
    <property type="match status" value="1"/>
</dbReference>
<dbReference type="EMBL" id="CP031264">
    <property type="protein sequence ID" value="AXI80822.1"/>
    <property type="molecule type" value="Genomic_DNA"/>
</dbReference>
<dbReference type="GO" id="GO:0004222">
    <property type="term" value="F:metalloendopeptidase activity"/>
    <property type="evidence" value="ECO:0007669"/>
    <property type="project" value="TreeGrafter"/>
</dbReference>
<dbReference type="CDD" id="cd00118">
    <property type="entry name" value="LysM"/>
    <property type="match status" value="2"/>
</dbReference>
<dbReference type="OrthoDB" id="5244067at2"/>
<feature type="region of interest" description="Disordered" evidence="1">
    <location>
        <begin position="189"/>
        <end position="243"/>
    </location>
</feature>
<evidence type="ECO:0000313" key="4">
    <source>
        <dbReference type="Proteomes" id="UP000249340"/>
    </source>
</evidence>
<dbReference type="AlphaFoldDB" id="A0A345T4B7"/>
<dbReference type="FunFam" id="2.70.70.10:FF:000013">
    <property type="entry name" value="Peptidase family M23"/>
    <property type="match status" value="1"/>
</dbReference>
<dbReference type="KEGG" id="stri:C7M71_029030"/>